<organism evidence="2">
    <name type="scientific">Cacopsylla melanoneura</name>
    <dbReference type="NCBI Taxonomy" id="428564"/>
    <lineage>
        <taxon>Eukaryota</taxon>
        <taxon>Metazoa</taxon>
        <taxon>Ecdysozoa</taxon>
        <taxon>Arthropoda</taxon>
        <taxon>Hexapoda</taxon>
        <taxon>Insecta</taxon>
        <taxon>Pterygota</taxon>
        <taxon>Neoptera</taxon>
        <taxon>Paraneoptera</taxon>
        <taxon>Hemiptera</taxon>
        <taxon>Sternorrhyncha</taxon>
        <taxon>Psylloidea</taxon>
        <taxon>Psyllidae</taxon>
        <taxon>Psyllinae</taxon>
        <taxon>Cacopsylla</taxon>
    </lineage>
</organism>
<name>A0A8D8S5C0_9HEMI</name>
<evidence type="ECO:0000313" key="2">
    <source>
        <dbReference type="EMBL" id="CAG6660791.1"/>
    </source>
</evidence>
<evidence type="ECO:0000256" key="1">
    <source>
        <dbReference type="SAM" id="Phobius"/>
    </source>
</evidence>
<keyword evidence="1" id="KW-1133">Transmembrane helix</keyword>
<proteinExistence type="predicted"/>
<accession>A0A8D8S5C0</accession>
<keyword evidence="1" id="KW-0472">Membrane</keyword>
<sequence length="126" mass="15109">MSKLEGNEFSPVDLFLPEFSPACGRAHNEFSPACGRVHNEFSPKNKNMLFYIRYLYIFGIRRSMFMFGIVIFQYYVIFVSFYTFIFSTGPAFYSTTINPMFKFNDTYFFYCKIYAEFIPKLYRYKL</sequence>
<keyword evidence="1" id="KW-0812">Transmembrane</keyword>
<protein>
    <submittedName>
        <fullName evidence="2">Uncharacterized protein</fullName>
    </submittedName>
</protein>
<reference evidence="2" key="1">
    <citation type="submission" date="2021-05" db="EMBL/GenBank/DDBJ databases">
        <authorList>
            <person name="Alioto T."/>
            <person name="Alioto T."/>
            <person name="Gomez Garrido J."/>
        </authorList>
    </citation>
    <scope>NUCLEOTIDE SEQUENCE</scope>
</reference>
<dbReference type="AlphaFoldDB" id="A0A8D8S5C0"/>
<feature type="transmembrane region" description="Helical" evidence="1">
    <location>
        <begin position="63"/>
        <end position="85"/>
    </location>
</feature>
<dbReference type="EMBL" id="HBUF01197908">
    <property type="protein sequence ID" value="CAG6660791.1"/>
    <property type="molecule type" value="Transcribed_RNA"/>
</dbReference>